<feature type="domain" description="BTB" evidence="3">
    <location>
        <begin position="79"/>
        <end position="130"/>
    </location>
</feature>
<name>A0A8C5G0D5_GOUWI</name>
<organism evidence="4 5">
    <name type="scientific">Gouania willdenowi</name>
    <name type="common">Blunt-snouted clingfish</name>
    <name type="synonym">Lepadogaster willdenowi</name>
    <dbReference type="NCBI Taxonomy" id="441366"/>
    <lineage>
        <taxon>Eukaryota</taxon>
        <taxon>Metazoa</taxon>
        <taxon>Chordata</taxon>
        <taxon>Craniata</taxon>
        <taxon>Vertebrata</taxon>
        <taxon>Euteleostomi</taxon>
        <taxon>Actinopterygii</taxon>
        <taxon>Neopterygii</taxon>
        <taxon>Teleostei</taxon>
        <taxon>Neoteleostei</taxon>
        <taxon>Acanthomorphata</taxon>
        <taxon>Ovalentaria</taxon>
        <taxon>Blenniimorphae</taxon>
        <taxon>Blenniiformes</taxon>
        <taxon>Gobiesocoidei</taxon>
        <taxon>Gobiesocidae</taxon>
        <taxon>Gobiesocinae</taxon>
        <taxon>Gouania</taxon>
    </lineage>
</organism>
<dbReference type="SMART" id="SM00612">
    <property type="entry name" value="Kelch"/>
    <property type="match status" value="5"/>
</dbReference>
<dbReference type="InterPro" id="IPR000210">
    <property type="entry name" value="BTB/POZ_dom"/>
</dbReference>
<sequence>MDRKHGIHFLKWKYYYFSLKKIFLKKKIKQNLQYDTEYTCMFWKMSLIYTQFITVNGQCSRKICRDMMDFTTLTLTEIAVLAVSSDYFRSMFTLGMKEANQRRVSLPYVLSSELQILISCSYSGSLPLCWGSVYELTGTALQLQYQPALALCLDFLLQELNPHNCLDVRSFAEAFEVPQLLQGADDFVLRQFQKVACTPKFKDLPARQLMNYLRSHALCVSSEIVVFQAVVTWIQARPTARLRLAKALMKTIHFPLMTFKEFKEVQNHNIWSKHSLMPLFQSIFEDFCSDETRTQNQCRIYLPKESLVLIGGDHITDDLSGRSISKDLWFGHSLRSHTGFKKAMEWRRLDEMPDASFSHEVAILNRKLYVLGGKRYYGNGDILNSVYRFDPHLSSWERLADMLERRSFFSVVVLNDKIYAIGGSGDPDYNDTVERYCPSTNSWSFTLPLDLPLGGHVAKVLQGHVFVSGGQNTDYLSLSSLFLYHPETGSTYLANMARPRAHHCMEVLGERLYVAGGVTTVGESAVVDLLECEVYNPMTDTWTWFMPLPVPRVGAGSVVMEEKFYVLGGYSQEDYSDTKTIHRYDCVTQRWENVGRMPGPNNDIRACLLKLPKHLRS</sequence>
<dbReference type="Pfam" id="PF24981">
    <property type="entry name" value="Beta-prop_ATRN-LZTR1"/>
    <property type="match status" value="1"/>
</dbReference>
<dbReference type="SUPFAM" id="SSF117281">
    <property type="entry name" value="Kelch motif"/>
    <property type="match status" value="1"/>
</dbReference>
<dbReference type="Pfam" id="PF21536">
    <property type="entry name" value="BTB_KLHL33"/>
    <property type="match status" value="1"/>
</dbReference>
<dbReference type="PANTHER" id="PTHR45632">
    <property type="entry name" value="LD33804P"/>
    <property type="match status" value="1"/>
</dbReference>
<gene>
    <name evidence="4" type="primary">LOC114480702</name>
</gene>
<dbReference type="PANTHER" id="PTHR45632:SF14">
    <property type="entry name" value="KELCH-LIKE PROTEIN 33"/>
    <property type="match status" value="1"/>
</dbReference>
<proteinExistence type="predicted"/>
<dbReference type="InterPro" id="IPR006652">
    <property type="entry name" value="Kelch_1"/>
</dbReference>
<dbReference type="InterPro" id="IPR017096">
    <property type="entry name" value="BTB-kelch_protein"/>
</dbReference>
<keyword evidence="5" id="KW-1185">Reference proteome</keyword>
<reference evidence="4" key="2">
    <citation type="submission" date="2025-08" db="UniProtKB">
        <authorList>
            <consortium name="Ensembl"/>
        </authorList>
    </citation>
    <scope>IDENTIFICATION</scope>
</reference>
<evidence type="ECO:0000313" key="4">
    <source>
        <dbReference type="Ensembl" id="ENSGWIP00000004939.1"/>
    </source>
</evidence>
<dbReference type="FunFam" id="1.25.40.420:FF:000001">
    <property type="entry name" value="Kelch-like family member 12"/>
    <property type="match status" value="1"/>
</dbReference>
<dbReference type="Ensembl" id="ENSGWIT00000005287.1">
    <property type="protein sequence ID" value="ENSGWIP00000004939.1"/>
    <property type="gene ID" value="ENSGWIG00000002563.1"/>
</dbReference>
<dbReference type="PROSITE" id="PS50097">
    <property type="entry name" value="BTB"/>
    <property type="match status" value="1"/>
</dbReference>
<dbReference type="Gene3D" id="1.25.40.420">
    <property type="match status" value="1"/>
</dbReference>
<evidence type="ECO:0000313" key="5">
    <source>
        <dbReference type="Proteomes" id="UP000694680"/>
    </source>
</evidence>
<reference evidence="4" key="1">
    <citation type="submission" date="2020-06" db="EMBL/GenBank/DDBJ databases">
        <authorList>
            <consortium name="Wellcome Sanger Institute Data Sharing"/>
        </authorList>
    </citation>
    <scope>NUCLEOTIDE SEQUENCE [LARGE SCALE GENOMIC DNA]</scope>
</reference>
<dbReference type="Pfam" id="PF07707">
    <property type="entry name" value="BACK"/>
    <property type="match status" value="1"/>
</dbReference>
<dbReference type="Gene3D" id="2.120.10.80">
    <property type="entry name" value="Kelch-type beta propeller"/>
    <property type="match status" value="2"/>
</dbReference>
<reference evidence="4" key="3">
    <citation type="submission" date="2025-09" db="UniProtKB">
        <authorList>
            <consortium name="Ensembl"/>
        </authorList>
    </citation>
    <scope>IDENTIFICATION</scope>
</reference>
<keyword evidence="2" id="KW-0677">Repeat</keyword>
<dbReference type="SUPFAM" id="SSF54695">
    <property type="entry name" value="POZ domain"/>
    <property type="match status" value="1"/>
</dbReference>
<dbReference type="InterPro" id="IPR015915">
    <property type="entry name" value="Kelch-typ_b-propeller"/>
</dbReference>
<dbReference type="SMART" id="SM00875">
    <property type="entry name" value="BACK"/>
    <property type="match status" value="1"/>
</dbReference>
<dbReference type="InterPro" id="IPR056737">
    <property type="entry name" value="Beta-prop_ATRN-MKLN-like"/>
</dbReference>
<keyword evidence="1" id="KW-0880">Kelch repeat</keyword>
<evidence type="ECO:0000259" key="3">
    <source>
        <dbReference type="PROSITE" id="PS50097"/>
    </source>
</evidence>
<accession>A0A8C5G0D5</accession>
<protein>
    <submittedName>
        <fullName evidence="4">Kelch-like protein 9</fullName>
    </submittedName>
</protein>
<dbReference type="PIRSF" id="PIRSF037037">
    <property type="entry name" value="Kelch-like_protein_gigaxonin"/>
    <property type="match status" value="1"/>
</dbReference>
<evidence type="ECO:0000256" key="2">
    <source>
        <dbReference type="ARBA" id="ARBA00022737"/>
    </source>
</evidence>
<evidence type="ECO:0000256" key="1">
    <source>
        <dbReference type="ARBA" id="ARBA00022441"/>
    </source>
</evidence>
<dbReference type="InterPro" id="IPR011333">
    <property type="entry name" value="SKP1/BTB/POZ_sf"/>
</dbReference>
<dbReference type="InterPro" id="IPR011705">
    <property type="entry name" value="BACK"/>
</dbReference>
<dbReference type="Gene3D" id="3.30.710.10">
    <property type="entry name" value="Potassium Channel Kv1.1, Chain A"/>
    <property type="match status" value="1"/>
</dbReference>
<dbReference type="AlphaFoldDB" id="A0A8C5G0D5"/>
<dbReference type="Proteomes" id="UP000694680">
    <property type="component" value="Chromosome 18"/>
</dbReference>